<sequence length="22" mass="2383">MIKELGVCGDIPERCSYRAKGG</sequence>
<dbReference type="AlphaFoldDB" id="A0A0E9QAA5"/>
<evidence type="ECO:0000313" key="1">
    <source>
        <dbReference type="EMBL" id="JAH13240.1"/>
    </source>
</evidence>
<reference evidence="1" key="1">
    <citation type="submission" date="2014-11" db="EMBL/GenBank/DDBJ databases">
        <authorList>
            <person name="Amaro Gonzalez C."/>
        </authorList>
    </citation>
    <scope>NUCLEOTIDE SEQUENCE</scope>
</reference>
<proteinExistence type="predicted"/>
<protein>
    <submittedName>
        <fullName evidence="1">Uncharacterized protein</fullName>
    </submittedName>
</protein>
<organism evidence="1">
    <name type="scientific">Anguilla anguilla</name>
    <name type="common">European freshwater eel</name>
    <name type="synonym">Muraena anguilla</name>
    <dbReference type="NCBI Taxonomy" id="7936"/>
    <lineage>
        <taxon>Eukaryota</taxon>
        <taxon>Metazoa</taxon>
        <taxon>Chordata</taxon>
        <taxon>Craniata</taxon>
        <taxon>Vertebrata</taxon>
        <taxon>Euteleostomi</taxon>
        <taxon>Actinopterygii</taxon>
        <taxon>Neopterygii</taxon>
        <taxon>Teleostei</taxon>
        <taxon>Anguilliformes</taxon>
        <taxon>Anguillidae</taxon>
        <taxon>Anguilla</taxon>
    </lineage>
</organism>
<accession>A0A0E9QAA5</accession>
<name>A0A0E9QAA5_ANGAN</name>
<reference evidence="1" key="2">
    <citation type="journal article" date="2015" name="Fish Shellfish Immunol.">
        <title>Early steps in the European eel (Anguilla anguilla)-Vibrio vulnificus interaction in the gills: Role of the RtxA13 toxin.</title>
        <authorList>
            <person name="Callol A."/>
            <person name="Pajuelo D."/>
            <person name="Ebbesson L."/>
            <person name="Teles M."/>
            <person name="MacKenzie S."/>
            <person name="Amaro C."/>
        </authorList>
    </citation>
    <scope>NUCLEOTIDE SEQUENCE</scope>
</reference>
<dbReference type="EMBL" id="GBXM01095337">
    <property type="protein sequence ID" value="JAH13240.1"/>
    <property type="molecule type" value="Transcribed_RNA"/>
</dbReference>